<comment type="subcellular location">
    <subcellularLocation>
        <location evidence="7">Endomembrane system</location>
        <topology evidence="7">Single-pass membrane protein</topology>
    </subcellularLocation>
    <subcellularLocation>
        <location evidence="1 8">Membrane</location>
        <topology evidence="1 8">Single-pass type I membrane protein</topology>
    </subcellularLocation>
</comment>
<gene>
    <name evidence="11" type="ORF">LITE_LOCUS24156</name>
    <name evidence="12" type="ORF">LITE_LOCUS24167</name>
</gene>
<evidence type="ECO:0000256" key="4">
    <source>
        <dbReference type="ARBA" id="ARBA00022729"/>
    </source>
</evidence>
<accession>A0AAV0LM01</accession>
<dbReference type="InterPro" id="IPR015720">
    <property type="entry name" value="Emp24-like"/>
</dbReference>
<evidence type="ECO:0000256" key="9">
    <source>
        <dbReference type="SAM" id="Phobius"/>
    </source>
</evidence>
<dbReference type="InterPro" id="IPR009038">
    <property type="entry name" value="GOLD_dom"/>
</dbReference>
<proteinExistence type="inferred from homology"/>
<dbReference type="EMBL" id="CAMGYJ010000006">
    <property type="protein sequence ID" value="CAI0434128.1"/>
    <property type="molecule type" value="Genomic_DNA"/>
</dbReference>
<keyword evidence="3 8" id="KW-0812">Transmembrane</keyword>
<keyword evidence="5 9" id="KW-1133">Transmembrane helix</keyword>
<organism evidence="11 13">
    <name type="scientific">Linum tenue</name>
    <dbReference type="NCBI Taxonomy" id="586396"/>
    <lineage>
        <taxon>Eukaryota</taxon>
        <taxon>Viridiplantae</taxon>
        <taxon>Streptophyta</taxon>
        <taxon>Embryophyta</taxon>
        <taxon>Tracheophyta</taxon>
        <taxon>Spermatophyta</taxon>
        <taxon>Magnoliopsida</taxon>
        <taxon>eudicotyledons</taxon>
        <taxon>Gunneridae</taxon>
        <taxon>Pentapetalae</taxon>
        <taxon>rosids</taxon>
        <taxon>fabids</taxon>
        <taxon>Malpighiales</taxon>
        <taxon>Linaceae</taxon>
        <taxon>Linum</taxon>
    </lineage>
</organism>
<dbReference type="SUPFAM" id="SSF101576">
    <property type="entry name" value="Supernatant protein factor (SPF), C-terminal domain"/>
    <property type="match status" value="1"/>
</dbReference>
<evidence type="ECO:0000256" key="6">
    <source>
        <dbReference type="ARBA" id="ARBA00023136"/>
    </source>
</evidence>
<keyword evidence="13" id="KW-1185">Reference proteome</keyword>
<comment type="similarity">
    <text evidence="2 8">Belongs to the EMP24/GP25L family.</text>
</comment>
<dbReference type="EMBL" id="CAMGYJ010000006">
    <property type="protein sequence ID" value="CAI0434155.1"/>
    <property type="molecule type" value="Genomic_DNA"/>
</dbReference>
<protein>
    <recommendedName>
        <fullName evidence="10">GOLD domain-containing protein</fullName>
    </recommendedName>
</protein>
<dbReference type="SMART" id="SM01190">
    <property type="entry name" value="EMP24_GP25L"/>
    <property type="match status" value="1"/>
</dbReference>
<evidence type="ECO:0000256" key="1">
    <source>
        <dbReference type="ARBA" id="ARBA00004479"/>
    </source>
</evidence>
<comment type="caution">
    <text evidence="11">The sequence shown here is derived from an EMBL/GenBank/DDBJ whole genome shotgun (WGS) entry which is preliminary data.</text>
</comment>
<feature type="domain" description="GOLD" evidence="10">
    <location>
        <begin position="53"/>
        <end position="140"/>
    </location>
</feature>
<dbReference type="GO" id="GO:0012505">
    <property type="term" value="C:endomembrane system"/>
    <property type="evidence" value="ECO:0007669"/>
    <property type="project" value="UniProtKB-SubCell"/>
</dbReference>
<dbReference type="Proteomes" id="UP001154282">
    <property type="component" value="Unassembled WGS sequence"/>
</dbReference>
<keyword evidence="6 9" id="KW-0472">Membrane</keyword>
<evidence type="ECO:0000256" key="8">
    <source>
        <dbReference type="RuleBase" id="RU003827"/>
    </source>
</evidence>
<evidence type="ECO:0000313" key="11">
    <source>
        <dbReference type="EMBL" id="CAI0434128.1"/>
    </source>
</evidence>
<feature type="transmembrane region" description="Helical" evidence="9">
    <location>
        <begin position="197"/>
        <end position="219"/>
    </location>
</feature>
<evidence type="ECO:0000256" key="7">
    <source>
        <dbReference type="ARBA" id="ARBA00037847"/>
    </source>
</evidence>
<name>A0AAV0LM01_9ROSI</name>
<dbReference type="InterPro" id="IPR036598">
    <property type="entry name" value="GOLD_dom_sf"/>
</dbReference>
<keyword evidence="4" id="KW-0732">Signal</keyword>
<evidence type="ECO:0000256" key="5">
    <source>
        <dbReference type="ARBA" id="ARBA00022989"/>
    </source>
</evidence>
<evidence type="ECO:0000313" key="13">
    <source>
        <dbReference type="Proteomes" id="UP001154282"/>
    </source>
</evidence>
<evidence type="ECO:0000256" key="2">
    <source>
        <dbReference type="ARBA" id="ARBA00007104"/>
    </source>
</evidence>
<reference evidence="11" key="1">
    <citation type="submission" date="2022-08" db="EMBL/GenBank/DDBJ databases">
        <authorList>
            <person name="Gutierrez-Valencia J."/>
        </authorList>
    </citation>
    <scope>NUCLEOTIDE SEQUENCE</scope>
</reference>
<evidence type="ECO:0000313" key="12">
    <source>
        <dbReference type="EMBL" id="CAI0434155.1"/>
    </source>
</evidence>
<sequence length="232" mass="25928">MVGPAANYRSSTYSNGYELPVKKNISALVLLVAGLLLGFGRRVSSLAITVETKECVYESVMYEGDTVSGNYVVIDHEIFWGTDHPGIDFTATSPEGKVVESHKGKAGEKFEFKAPKAGVYKFCFYNPTTAPESVSFYIHVGHIPNANEVAKDEHMDPLSIKIAKLREALASVMADQIYLKARDVQHRHMNESTRRRVVVFTISEYLALTAASSLQVIYIRRMFSKSFTYNRV</sequence>
<dbReference type="PANTHER" id="PTHR22811">
    <property type="entry name" value="TRANSMEMBRANE EMP24 DOMAIN-CONTAINING PROTEIN"/>
    <property type="match status" value="1"/>
</dbReference>
<dbReference type="GO" id="GO:0016020">
    <property type="term" value="C:membrane"/>
    <property type="evidence" value="ECO:0007669"/>
    <property type="project" value="UniProtKB-SubCell"/>
</dbReference>
<dbReference type="AlphaFoldDB" id="A0AAV0LM01"/>
<evidence type="ECO:0000256" key="3">
    <source>
        <dbReference type="ARBA" id="ARBA00022692"/>
    </source>
</evidence>
<evidence type="ECO:0000259" key="10">
    <source>
        <dbReference type="PROSITE" id="PS50866"/>
    </source>
</evidence>
<dbReference type="Pfam" id="PF01105">
    <property type="entry name" value="EMP24_GP25L"/>
    <property type="match status" value="1"/>
</dbReference>
<dbReference type="PROSITE" id="PS50866">
    <property type="entry name" value="GOLD"/>
    <property type="match status" value="1"/>
</dbReference>